<evidence type="ECO:0000313" key="2">
    <source>
        <dbReference type="Proteomes" id="UP000016936"/>
    </source>
</evidence>
<reference evidence="2" key="2">
    <citation type="journal article" date="2013" name="PLoS Genet.">
        <title>Comparative genome structure, secondary metabolite, and effector coding capacity across Cochliobolus pathogens.</title>
        <authorList>
            <person name="Condon B.J."/>
            <person name="Leng Y."/>
            <person name="Wu D."/>
            <person name="Bushley K.E."/>
            <person name="Ohm R.A."/>
            <person name="Otillar R."/>
            <person name="Martin J."/>
            <person name="Schackwitz W."/>
            <person name="Grimwood J."/>
            <person name="MohdZainudin N."/>
            <person name="Xue C."/>
            <person name="Wang R."/>
            <person name="Manning V.A."/>
            <person name="Dhillon B."/>
            <person name="Tu Z.J."/>
            <person name="Steffenson B.J."/>
            <person name="Salamov A."/>
            <person name="Sun H."/>
            <person name="Lowry S."/>
            <person name="LaButti K."/>
            <person name="Han J."/>
            <person name="Copeland A."/>
            <person name="Lindquist E."/>
            <person name="Barry K."/>
            <person name="Schmutz J."/>
            <person name="Baker S.E."/>
            <person name="Ciuffetti L.M."/>
            <person name="Grigoriev I.V."/>
            <person name="Zhong S."/>
            <person name="Turgeon B.G."/>
        </authorList>
    </citation>
    <scope>NUCLEOTIDE SEQUENCE [LARGE SCALE GENOMIC DNA]</scope>
    <source>
        <strain evidence="2">C5 / ATCC 48332 / race O</strain>
    </source>
</reference>
<protein>
    <submittedName>
        <fullName evidence="1">Uncharacterized protein</fullName>
    </submittedName>
</protein>
<dbReference type="EMBL" id="KB445575">
    <property type="protein sequence ID" value="EMD91917.1"/>
    <property type="molecule type" value="Genomic_DNA"/>
</dbReference>
<gene>
    <name evidence="1" type="ORF">COCHEDRAFT_1154938</name>
</gene>
<accession>M2UVT8</accession>
<name>M2UVT8_COCH5</name>
<organism evidence="1 2">
    <name type="scientific">Cochliobolus heterostrophus (strain C5 / ATCC 48332 / race O)</name>
    <name type="common">Southern corn leaf blight fungus</name>
    <name type="synonym">Bipolaris maydis</name>
    <dbReference type="NCBI Taxonomy" id="701091"/>
    <lineage>
        <taxon>Eukaryota</taxon>
        <taxon>Fungi</taxon>
        <taxon>Dikarya</taxon>
        <taxon>Ascomycota</taxon>
        <taxon>Pezizomycotina</taxon>
        <taxon>Dothideomycetes</taxon>
        <taxon>Pleosporomycetidae</taxon>
        <taxon>Pleosporales</taxon>
        <taxon>Pleosporineae</taxon>
        <taxon>Pleosporaceae</taxon>
        <taxon>Bipolaris</taxon>
    </lineage>
</organism>
<dbReference type="Proteomes" id="UP000016936">
    <property type="component" value="Unassembled WGS sequence"/>
</dbReference>
<dbReference type="HOGENOM" id="CLU_2096452_0_0_1"/>
<proteinExistence type="predicted"/>
<dbReference type="AlphaFoldDB" id="M2UVT8"/>
<keyword evidence="2" id="KW-1185">Reference proteome</keyword>
<sequence>MTTVIYQSIAAHTHRGYMVASSGGFPSFDNKAFWSLFTPMHPLSAFGCPHRWSSLPTSCTLELVSHSRIISCMQTLRDLCTTSRRPTTYHDIRQCYTLNPSAIQAPTKRTFVGPEIQASYPAA</sequence>
<dbReference type="OMA" id="YMVASSG"/>
<evidence type="ECO:0000313" key="1">
    <source>
        <dbReference type="EMBL" id="EMD91917.1"/>
    </source>
</evidence>
<dbReference type="OrthoDB" id="10390463at2759"/>
<reference evidence="1 2" key="1">
    <citation type="journal article" date="2012" name="PLoS Pathog.">
        <title>Diverse lifestyles and strategies of plant pathogenesis encoded in the genomes of eighteen Dothideomycetes fungi.</title>
        <authorList>
            <person name="Ohm R.A."/>
            <person name="Feau N."/>
            <person name="Henrissat B."/>
            <person name="Schoch C.L."/>
            <person name="Horwitz B.A."/>
            <person name="Barry K.W."/>
            <person name="Condon B.J."/>
            <person name="Copeland A.C."/>
            <person name="Dhillon B."/>
            <person name="Glaser F."/>
            <person name="Hesse C.N."/>
            <person name="Kosti I."/>
            <person name="LaButti K."/>
            <person name="Lindquist E.A."/>
            <person name="Lucas S."/>
            <person name="Salamov A.A."/>
            <person name="Bradshaw R.E."/>
            <person name="Ciuffetti L."/>
            <person name="Hamelin R.C."/>
            <person name="Kema G.H.J."/>
            <person name="Lawrence C."/>
            <person name="Scott J.A."/>
            <person name="Spatafora J.W."/>
            <person name="Turgeon B.G."/>
            <person name="de Wit P.J.G.M."/>
            <person name="Zhong S."/>
            <person name="Goodwin S.B."/>
            <person name="Grigoriev I.V."/>
        </authorList>
    </citation>
    <scope>NUCLEOTIDE SEQUENCE [LARGE SCALE GENOMIC DNA]</scope>
    <source>
        <strain evidence="2">C5 / ATCC 48332 / race O</strain>
    </source>
</reference>